<dbReference type="AlphaFoldDB" id="A0A7J7MVR3"/>
<dbReference type="Proteomes" id="UP000541444">
    <property type="component" value="Unassembled WGS sequence"/>
</dbReference>
<accession>A0A7J7MVR3</accession>
<dbReference type="OrthoDB" id="424551at2759"/>
<protein>
    <submittedName>
        <fullName evidence="1">Uncharacterized protein</fullName>
    </submittedName>
</protein>
<evidence type="ECO:0000313" key="2">
    <source>
        <dbReference type="Proteomes" id="UP000541444"/>
    </source>
</evidence>
<keyword evidence="2" id="KW-1185">Reference proteome</keyword>
<name>A0A7J7MVR3_9MAGN</name>
<proteinExistence type="predicted"/>
<feature type="non-terminal residue" evidence="1">
    <location>
        <position position="1"/>
    </location>
</feature>
<gene>
    <name evidence="1" type="ORF">GIB67_012309</name>
</gene>
<comment type="caution">
    <text evidence="1">The sequence shown here is derived from an EMBL/GenBank/DDBJ whole genome shotgun (WGS) entry which is preliminary data.</text>
</comment>
<organism evidence="1 2">
    <name type="scientific">Kingdonia uniflora</name>
    <dbReference type="NCBI Taxonomy" id="39325"/>
    <lineage>
        <taxon>Eukaryota</taxon>
        <taxon>Viridiplantae</taxon>
        <taxon>Streptophyta</taxon>
        <taxon>Embryophyta</taxon>
        <taxon>Tracheophyta</taxon>
        <taxon>Spermatophyta</taxon>
        <taxon>Magnoliopsida</taxon>
        <taxon>Ranunculales</taxon>
        <taxon>Circaeasteraceae</taxon>
        <taxon>Kingdonia</taxon>
    </lineage>
</organism>
<evidence type="ECO:0000313" key="1">
    <source>
        <dbReference type="EMBL" id="KAF6158892.1"/>
    </source>
</evidence>
<sequence length="105" mass="11690">EKLCDVVEDLKLDSMVIGSGGLGTYSKDKILTEDDCRSLTQGKVSPIHLMFVYLESGSGGPLTSHMKRYIQKLLKVIEVNMVRPYGSGWPTDEKVKRKEMVALEA</sequence>
<dbReference type="EMBL" id="JACGCM010001215">
    <property type="protein sequence ID" value="KAF6158892.1"/>
    <property type="molecule type" value="Genomic_DNA"/>
</dbReference>
<reference evidence="1 2" key="1">
    <citation type="journal article" date="2020" name="IScience">
        <title>Genome Sequencing of the Endangered Kingdonia uniflora (Circaeasteraceae, Ranunculales) Reveals Potential Mechanisms of Evolutionary Specialization.</title>
        <authorList>
            <person name="Sun Y."/>
            <person name="Deng T."/>
            <person name="Zhang A."/>
            <person name="Moore M.J."/>
            <person name="Landis J.B."/>
            <person name="Lin N."/>
            <person name="Zhang H."/>
            <person name="Zhang X."/>
            <person name="Huang J."/>
            <person name="Zhang X."/>
            <person name="Sun H."/>
            <person name="Wang H."/>
        </authorList>
    </citation>
    <scope>NUCLEOTIDE SEQUENCE [LARGE SCALE GENOMIC DNA]</scope>
    <source>
        <strain evidence="1">TB1705</strain>
        <tissue evidence="1">Leaf</tissue>
    </source>
</reference>